<comment type="similarity">
    <text evidence="3 10">Belongs to the PurH family.</text>
</comment>
<dbReference type="PROSITE" id="PS51855">
    <property type="entry name" value="MGS"/>
    <property type="match status" value="1"/>
</dbReference>
<dbReference type="HAMAP" id="MF_00139">
    <property type="entry name" value="PurH"/>
    <property type="match status" value="1"/>
</dbReference>
<feature type="domain" description="MGS-like" evidence="11">
    <location>
        <begin position="13"/>
        <end position="164"/>
    </location>
</feature>
<comment type="catalytic activity">
    <reaction evidence="9 10">
        <text>IMP + H2O = 5-formamido-1-(5-phospho-D-ribosyl)imidazole-4-carboxamide</text>
        <dbReference type="Rhea" id="RHEA:18445"/>
        <dbReference type="ChEBI" id="CHEBI:15377"/>
        <dbReference type="ChEBI" id="CHEBI:58053"/>
        <dbReference type="ChEBI" id="CHEBI:58467"/>
        <dbReference type="EC" id="3.5.4.10"/>
    </reaction>
</comment>
<dbReference type="NCBIfam" id="TIGR00355">
    <property type="entry name" value="purH"/>
    <property type="match status" value="1"/>
</dbReference>
<dbReference type="Gene3D" id="3.40.50.1380">
    <property type="entry name" value="Methylglyoxal synthase-like domain"/>
    <property type="match status" value="1"/>
</dbReference>
<dbReference type="InterPro" id="IPR016193">
    <property type="entry name" value="Cytidine_deaminase-like"/>
</dbReference>
<dbReference type="GO" id="GO:0005829">
    <property type="term" value="C:cytosol"/>
    <property type="evidence" value="ECO:0007669"/>
    <property type="project" value="TreeGrafter"/>
</dbReference>
<evidence type="ECO:0000259" key="11">
    <source>
        <dbReference type="PROSITE" id="PS51855"/>
    </source>
</evidence>
<dbReference type="AlphaFoldDB" id="A0A0L7AXD0"/>
<dbReference type="PIRSF" id="PIRSF000414">
    <property type="entry name" value="AICARFT_IMPCHas"/>
    <property type="match status" value="1"/>
</dbReference>
<evidence type="ECO:0000256" key="5">
    <source>
        <dbReference type="ARBA" id="ARBA00022755"/>
    </source>
</evidence>
<dbReference type="GO" id="GO:0003937">
    <property type="term" value="F:IMP cyclohydrolase activity"/>
    <property type="evidence" value="ECO:0007669"/>
    <property type="project" value="UniProtKB-UniRule"/>
</dbReference>
<dbReference type="UniPathway" id="UPA00074">
    <property type="reaction ID" value="UER00133"/>
</dbReference>
<protein>
    <recommendedName>
        <fullName evidence="10">Bifunctional purine biosynthesis protein PurH</fullName>
    </recommendedName>
    <domain>
        <recommendedName>
            <fullName evidence="10">Phosphoribosylaminoimidazolecarboxamide formyltransferase</fullName>
            <ecNumber evidence="10">2.1.2.3</ecNumber>
        </recommendedName>
        <alternativeName>
            <fullName evidence="10">AICAR transformylase</fullName>
        </alternativeName>
    </domain>
    <domain>
        <recommendedName>
            <fullName evidence="10">IMP cyclohydrolase</fullName>
            <ecNumber evidence="10">3.5.4.10</ecNumber>
        </recommendedName>
        <alternativeName>
            <fullName evidence="10">ATIC</fullName>
        </alternativeName>
        <alternativeName>
            <fullName evidence="10">IMP synthase</fullName>
        </alternativeName>
        <alternativeName>
            <fullName evidence="10">Inosinicase</fullName>
        </alternativeName>
    </domain>
</protein>
<evidence type="ECO:0000256" key="6">
    <source>
        <dbReference type="ARBA" id="ARBA00022801"/>
    </source>
</evidence>
<evidence type="ECO:0000256" key="8">
    <source>
        <dbReference type="ARBA" id="ARBA00050488"/>
    </source>
</evidence>
<comment type="caution">
    <text evidence="12">The sequence shown here is derived from an EMBL/GenBank/DDBJ whole genome shotgun (WGS) entry which is preliminary data.</text>
</comment>
<dbReference type="SUPFAM" id="SSF52335">
    <property type="entry name" value="Methylglyoxal synthase-like"/>
    <property type="match status" value="1"/>
</dbReference>
<dbReference type="Proteomes" id="UP000037193">
    <property type="component" value="Unassembled WGS sequence"/>
</dbReference>
<keyword evidence="6 10" id="KW-0378">Hydrolase</keyword>
<organism evidence="12 13">
    <name type="scientific">Bifidobacterium breve MCC 1128</name>
    <dbReference type="NCBI Taxonomy" id="1365965"/>
    <lineage>
        <taxon>Bacteria</taxon>
        <taxon>Bacillati</taxon>
        <taxon>Actinomycetota</taxon>
        <taxon>Actinomycetes</taxon>
        <taxon>Bifidobacteriales</taxon>
        <taxon>Bifidobacteriaceae</taxon>
        <taxon>Bifidobacterium</taxon>
    </lineage>
</organism>
<dbReference type="Pfam" id="PF02142">
    <property type="entry name" value="MGS"/>
    <property type="match status" value="1"/>
</dbReference>
<evidence type="ECO:0000256" key="7">
    <source>
        <dbReference type="ARBA" id="ARBA00023268"/>
    </source>
</evidence>
<sequence>MSTCNNHKNPRRNRMTNTNRPIRRALVSVFHKEGIEVLADAFVKAGTEVVSTGSTAKKLAELGVHVTEVSDVTGFPECLDGRVKTLHPYIHAGILADMTNPEHAKQLEEFGIKPFDLVVVNLYPFADTVRSGANEADTIEKIDIGGPSMVRGAAKNHATVAIVTDPADYALVAARVADGTGFSLDERKWLAAKAFAHTAAYDATINEWTAKHWPKPASLDAVEVDKDDQGTEVDSAKFPAQFTRTWDRAHTLRYGENSHQQAALYVDPLNQTGFAHAEQLGGKPMSYNNYVDADAAWRTVWDMAPSIAVAVVKHNNPCGLAIGATAAEAHKKAHACDPMSAYGGVIACNSTVTLEMAESVRPIFTEVIVAPDYEPAALELLQTKKKNLRILKVAEPPKGHEAIRQIDGGLLVQDTDLINAVGDDPDAWKHVAGEAADDATLKDLVFAWRAIRCVKSNAILLAHDQATVGIGMGQVNRVDSCHLAVDRANTLADGADRATGAVAASDAFFPFADGAQVLIDAGVKAIVQPGGSIRDEEVIEAAKQAGVTMYLTGTRHFFH</sequence>
<evidence type="ECO:0000313" key="13">
    <source>
        <dbReference type="Proteomes" id="UP000037193"/>
    </source>
</evidence>
<dbReference type="Pfam" id="PF01808">
    <property type="entry name" value="AICARFT_IMPCHas"/>
    <property type="match status" value="1"/>
</dbReference>
<evidence type="ECO:0000256" key="9">
    <source>
        <dbReference type="ARBA" id="ARBA00050687"/>
    </source>
</evidence>
<proteinExistence type="inferred from homology"/>
<keyword evidence="5 10" id="KW-0658">Purine biosynthesis</keyword>
<dbReference type="FunFam" id="3.40.50.1380:FF:000001">
    <property type="entry name" value="Bifunctional purine biosynthesis protein PurH"/>
    <property type="match status" value="1"/>
</dbReference>
<reference evidence="12 13" key="1">
    <citation type="journal article" date="2015" name="Int J Genomics">
        <title>Comparative Genomics Revealed Genetic Diversity and Species/Strain-Level Differences in Carbohydrate Metabolism of Three Probiotic Bifidobacterial Species.</title>
        <authorList>
            <person name="Odamaki T."/>
            <person name="Horigome A."/>
            <person name="Sugahara H."/>
            <person name="Hashikura N."/>
            <person name="Minami J."/>
            <person name="Xiao J.Z."/>
            <person name="Abe F."/>
        </authorList>
    </citation>
    <scope>NUCLEOTIDE SEQUENCE [LARGE SCALE GENOMIC DNA]</scope>
    <source>
        <strain evidence="12 13">MCC 1128</strain>
    </source>
</reference>
<comment type="pathway">
    <text evidence="2 10">Purine metabolism; IMP biosynthesis via de novo pathway; 5-formamido-1-(5-phospho-D-ribosyl)imidazole-4-carboxamide from 5-amino-1-(5-phospho-D-ribosyl)imidazole-4-carboxamide (10-formyl THF route): step 1/1.</text>
</comment>
<dbReference type="Gene3D" id="3.40.140.20">
    <property type="match status" value="2"/>
</dbReference>
<evidence type="ECO:0000256" key="10">
    <source>
        <dbReference type="HAMAP-Rule" id="MF_00139"/>
    </source>
</evidence>
<accession>A0A0L7AXD0</accession>
<gene>
    <name evidence="10 12" type="primary">purH</name>
    <name evidence="12" type="ORF">BBM1128_07330</name>
</gene>
<dbReference type="GO" id="GO:0004643">
    <property type="term" value="F:phosphoribosylaminoimidazolecarboxamide formyltransferase activity"/>
    <property type="evidence" value="ECO:0007669"/>
    <property type="project" value="UniProtKB-UniRule"/>
</dbReference>
<name>A0A0L7AXD0_BIFBR</name>
<evidence type="ECO:0000256" key="1">
    <source>
        <dbReference type="ARBA" id="ARBA00004844"/>
    </source>
</evidence>
<dbReference type="NCBIfam" id="NF002049">
    <property type="entry name" value="PRK00881.1"/>
    <property type="match status" value="1"/>
</dbReference>
<dbReference type="PATRIC" id="fig|1365965.3.peg.1470"/>
<dbReference type="PANTHER" id="PTHR11692:SF0">
    <property type="entry name" value="BIFUNCTIONAL PURINE BIOSYNTHESIS PROTEIN ATIC"/>
    <property type="match status" value="1"/>
</dbReference>
<dbReference type="EMBL" id="AVQD01000012">
    <property type="protein sequence ID" value="KOA39882.1"/>
    <property type="molecule type" value="Genomic_DNA"/>
</dbReference>
<dbReference type="CDD" id="cd01421">
    <property type="entry name" value="IMPCH"/>
    <property type="match status" value="1"/>
</dbReference>
<evidence type="ECO:0000256" key="3">
    <source>
        <dbReference type="ARBA" id="ARBA00007667"/>
    </source>
</evidence>
<comment type="catalytic activity">
    <reaction evidence="8 10">
        <text>(6R)-10-formyltetrahydrofolate + 5-amino-1-(5-phospho-beta-D-ribosyl)imidazole-4-carboxamide = 5-formamido-1-(5-phospho-D-ribosyl)imidazole-4-carboxamide + (6S)-5,6,7,8-tetrahydrofolate</text>
        <dbReference type="Rhea" id="RHEA:22192"/>
        <dbReference type="ChEBI" id="CHEBI:57453"/>
        <dbReference type="ChEBI" id="CHEBI:58467"/>
        <dbReference type="ChEBI" id="CHEBI:58475"/>
        <dbReference type="ChEBI" id="CHEBI:195366"/>
        <dbReference type="EC" id="2.1.2.3"/>
    </reaction>
</comment>
<dbReference type="SMART" id="SM00798">
    <property type="entry name" value="AICARFT_IMPCHas"/>
    <property type="match status" value="1"/>
</dbReference>
<dbReference type="FunFam" id="3.40.140.20:FF:000001">
    <property type="entry name" value="Bifunctional purine biosynthesis protein PurH"/>
    <property type="match status" value="1"/>
</dbReference>
<evidence type="ECO:0000313" key="12">
    <source>
        <dbReference type="EMBL" id="KOA39882.1"/>
    </source>
</evidence>
<dbReference type="InterPro" id="IPR024051">
    <property type="entry name" value="AICAR_Tfase_dup_dom_sf"/>
</dbReference>
<evidence type="ECO:0000256" key="4">
    <source>
        <dbReference type="ARBA" id="ARBA00022679"/>
    </source>
</evidence>
<dbReference type="InterPro" id="IPR036914">
    <property type="entry name" value="MGS-like_dom_sf"/>
</dbReference>
<dbReference type="GO" id="GO:0006189">
    <property type="term" value="P:'de novo' IMP biosynthetic process"/>
    <property type="evidence" value="ECO:0007669"/>
    <property type="project" value="UniProtKB-UniRule"/>
</dbReference>
<comment type="pathway">
    <text evidence="1 10">Purine metabolism; IMP biosynthesis via de novo pathway; IMP from 5-formamido-1-(5-phospho-D-ribosyl)imidazole-4-carboxamide: step 1/1.</text>
</comment>
<evidence type="ECO:0000256" key="2">
    <source>
        <dbReference type="ARBA" id="ARBA00004954"/>
    </source>
</evidence>
<dbReference type="SMART" id="SM00851">
    <property type="entry name" value="MGS"/>
    <property type="match status" value="1"/>
</dbReference>
<dbReference type="EC" id="2.1.2.3" evidence="10"/>
<dbReference type="SUPFAM" id="SSF53927">
    <property type="entry name" value="Cytidine deaminase-like"/>
    <property type="match status" value="1"/>
</dbReference>
<comment type="domain">
    <text evidence="10">The IMP cyclohydrolase activity resides in the N-terminal region.</text>
</comment>
<dbReference type="InterPro" id="IPR002695">
    <property type="entry name" value="PurH-like"/>
</dbReference>
<dbReference type="InterPro" id="IPR011607">
    <property type="entry name" value="MGS-like_dom"/>
</dbReference>
<dbReference type="EC" id="3.5.4.10" evidence="10"/>
<dbReference type="PANTHER" id="PTHR11692">
    <property type="entry name" value="BIFUNCTIONAL PURINE BIOSYNTHESIS PROTEIN PURH"/>
    <property type="match status" value="1"/>
</dbReference>
<keyword evidence="7 10" id="KW-0511">Multifunctional enzyme</keyword>
<keyword evidence="4 10" id="KW-0808">Transferase</keyword>